<dbReference type="Pfam" id="PF09343">
    <property type="entry name" value="DUF2460"/>
    <property type="match status" value="1"/>
</dbReference>
<dbReference type="AlphaFoldDB" id="A0A4Z1CIC1"/>
<organism evidence="2 3">
    <name type="scientific">Paracoccus liaowanqingii</name>
    <dbReference type="NCBI Taxonomy" id="2560053"/>
    <lineage>
        <taxon>Bacteria</taxon>
        <taxon>Pseudomonadati</taxon>
        <taxon>Pseudomonadota</taxon>
        <taxon>Alphaproteobacteria</taxon>
        <taxon>Rhodobacterales</taxon>
        <taxon>Paracoccaceae</taxon>
        <taxon>Paracoccus</taxon>
    </lineage>
</organism>
<keyword evidence="3" id="KW-1185">Reference proteome</keyword>
<evidence type="ECO:0000313" key="3">
    <source>
        <dbReference type="Proteomes" id="UP000297972"/>
    </source>
</evidence>
<dbReference type="OrthoDB" id="1685145at2"/>
<evidence type="ECO:0000259" key="1">
    <source>
        <dbReference type="Pfam" id="PF09343"/>
    </source>
</evidence>
<proteinExistence type="predicted"/>
<gene>
    <name evidence="2" type="ORF">E4L95_07090</name>
</gene>
<dbReference type="Proteomes" id="UP000297972">
    <property type="component" value="Unassembled WGS sequence"/>
</dbReference>
<protein>
    <submittedName>
        <fullName evidence="2">TIGR02217 family protein</fullName>
    </submittedName>
</protein>
<dbReference type="EMBL" id="SRPG01000048">
    <property type="protein sequence ID" value="TGN62342.1"/>
    <property type="molecule type" value="Genomic_DNA"/>
</dbReference>
<reference evidence="2 3" key="1">
    <citation type="submission" date="2019-03" db="EMBL/GenBank/DDBJ databases">
        <authorList>
            <person name="Li J."/>
        </authorList>
    </citation>
    <scope>NUCLEOTIDE SEQUENCE [LARGE SCALE GENOMIC DNA]</scope>
    <source>
        <strain evidence="2 3">3058</strain>
    </source>
</reference>
<dbReference type="RefSeq" id="WP_135817011.1">
    <property type="nucleotide sequence ID" value="NZ_SRPG01000048.1"/>
</dbReference>
<accession>A0A4Z1CIC1</accession>
<evidence type="ECO:0000313" key="2">
    <source>
        <dbReference type="EMBL" id="TGN62342.1"/>
    </source>
</evidence>
<comment type="caution">
    <text evidence="2">The sequence shown here is derived from an EMBL/GenBank/DDBJ whole genome shotgun (WGS) entry which is preliminary data.</text>
</comment>
<name>A0A4Z1CIC1_9RHOB</name>
<sequence>MSGFHEVRFPHAIARGATGGPGYDTTIITTISGFERRNVNWQQARGRWDVGSGIKRRADFEALIAFFRARQGRAYGFRFKDWTDFATPQRVQLGSGDGTVKSFQLVKRYASGGVEAVRTITKPVAGTVRVFRNDLLVSVGVSVSTATGLVTFTSAPAAGAAVSAEFEFDVPVRFDTDQMALGLDHYEHGNWGQIPIVEIKL</sequence>
<feature type="domain" description="DUF2460" evidence="1">
    <location>
        <begin position="5"/>
        <end position="200"/>
    </location>
</feature>
<dbReference type="NCBIfam" id="TIGR02217">
    <property type="entry name" value="chp_TIGR02217"/>
    <property type="match status" value="1"/>
</dbReference>
<dbReference type="InterPro" id="IPR011740">
    <property type="entry name" value="DUF2460"/>
</dbReference>